<feature type="transmembrane region" description="Helical" evidence="2">
    <location>
        <begin position="178"/>
        <end position="201"/>
    </location>
</feature>
<gene>
    <name evidence="4" type="ORF">RRG08_065591</name>
</gene>
<accession>A0AAE1D1N5</accession>
<keyword evidence="2" id="KW-1133">Transmembrane helix</keyword>
<evidence type="ECO:0000256" key="3">
    <source>
        <dbReference type="SAM" id="SignalP"/>
    </source>
</evidence>
<reference evidence="4" key="1">
    <citation type="journal article" date="2023" name="G3 (Bethesda)">
        <title>A reference genome for the long-term kleptoplast-retaining sea slug Elysia crispata morphotype clarki.</title>
        <authorList>
            <person name="Eastman K.E."/>
            <person name="Pendleton A.L."/>
            <person name="Shaikh M.A."/>
            <person name="Suttiyut T."/>
            <person name="Ogas R."/>
            <person name="Tomko P."/>
            <person name="Gavelis G."/>
            <person name="Widhalm J.R."/>
            <person name="Wisecaver J.H."/>
        </authorList>
    </citation>
    <scope>NUCLEOTIDE SEQUENCE</scope>
    <source>
        <strain evidence="4">ECLA1</strain>
    </source>
</reference>
<keyword evidence="2" id="KW-0812">Transmembrane</keyword>
<dbReference type="Proteomes" id="UP001283361">
    <property type="component" value="Unassembled WGS sequence"/>
</dbReference>
<feature type="signal peptide" evidence="3">
    <location>
        <begin position="1"/>
        <end position="26"/>
    </location>
</feature>
<comment type="caution">
    <text evidence="4">The sequence shown here is derived from an EMBL/GenBank/DDBJ whole genome shotgun (WGS) entry which is preliminary data.</text>
</comment>
<feature type="chain" id="PRO_5042217491" description="CUB domain-containing protein" evidence="3">
    <location>
        <begin position="27"/>
        <end position="473"/>
    </location>
</feature>
<proteinExistence type="predicted"/>
<keyword evidence="3" id="KW-0732">Signal</keyword>
<evidence type="ECO:0000313" key="4">
    <source>
        <dbReference type="EMBL" id="KAK3751685.1"/>
    </source>
</evidence>
<sequence length="473" mass="52546">MAPLVAMGDNLMVSLWLMALLCCAYSEHKILMKSPSRKRCEKFLNNIFWISEDESAIVLGKSDEPIQKCELTFGVQSNPKHEKARLRVEFEVFYIHDCGVEVQINESSDSVFSQAEGNHLMVKSNCNTRKPAVLYARPKNFIRVWWYKKDKLLEAYNFRLNISMIDGLPVVGPAFSTLVIVGLIMFLVVCLAATLFFKYLAHVSQSWHERSVENRMDRAICLYNSQEPLPEEPDHVCLQPGHMGERRQMARFRPREPEIAFVHRDGRVERFRPLASTPSSSEQLGSYAARGETELVRHAGARIQEPQRARSQIAGSTREAGACGTASPDVSVHHKILRRKRTDHSETSSLAGCELPPTYEEAIGMPVAVVGASQCEGSPTVTEPTTSGDSNQELDREATQGGQGSGEEVGRQEKQNTSAALDYVNVFSGATGRPHEQGAEDEGTLSESTIEAPLLPRGLDSSVQARRSPQDKT</sequence>
<keyword evidence="2" id="KW-0472">Membrane</keyword>
<evidence type="ECO:0008006" key="6">
    <source>
        <dbReference type="Google" id="ProtNLM"/>
    </source>
</evidence>
<evidence type="ECO:0000256" key="2">
    <source>
        <dbReference type="SAM" id="Phobius"/>
    </source>
</evidence>
<organism evidence="4 5">
    <name type="scientific">Elysia crispata</name>
    <name type="common">lettuce slug</name>
    <dbReference type="NCBI Taxonomy" id="231223"/>
    <lineage>
        <taxon>Eukaryota</taxon>
        <taxon>Metazoa</taxon>
        <taxon>Spiralia</taxon>
        <taxon>Lophotrochozoa</taxon>
        <taxon>Mollusca</taxon>
        <taxon>Gastropoda</taxon>
        <taxon>Heterobranchia</taxon>
        <taxon>Euthyneura</taxon>
        <taxon>Panpulmonata</taxon>
        <taxon>Sacoglossa</taxon>
        <taxon>Placobranchoidea</taxon>
        <taxon>Plakobranchidae</taxon>
        <taxon>Elysia</taxon>
    </lineage>
</organism>
<keyword evidence="5" id="KW-1185">Reference proteome</keyword>
<protein>
    <recommendedName>
        <fullName evidence="6">CUB domain-containing protein</fullName>
    </recommendedName>
</protein>
<feature type="compositionally biased region" description="Polar residues" evidence="1">
    <location>
        <begin position="375"/>
        <end position="391"/>
    </location>
</feature>
<name>A0AAE1D1N5_9GAST</name>
<dbReference type="EMBL" id="JAWDGP010005809">
    <property type="protein sequence ID" value="KAK3751685.1"/>
    <property type="molecule type" value="Genomic_DNA"/>
</dbReference>
<dbReference type="AlphaFoldDB" id="A0AAE1D1N5"/>
<evidence type="ECO:0000256" key="1">
    <source>
        <dbReference type="SAM" id="MobiDB-lite"/>
    </source>
</evidence>
<feature type="region of interest" description="Disordered" evidence="1">
    <location>
        <begin position="375"/>
        <end position="473"/>
    </location>
</feature>
<evidence type="ECO:0000313" key="5">
    <source>
        <dbReference type="Proteomes" id="UP001283361"/>
    </source>
</evidence>